<dbReference type="Proteomes" id="UP000199391">
    <property type="component" value="Unassembled WGS sequence"/>
</dbReference>
<proteinExistence type="inferred from homology"/>
<sequence length="306" mass="33720">MSDTARLDQLAALRALRRVVELGSFTAAAEAAGTTHSQVSRQIKQLEARLGAQLLNRSTRRIALTEAGRQYYEASRQILDALDDADLAVGQHQARPSGTLRVNAPMAFGTTELATWLPDFIALHPELQVDLVCNDRMVDLIEDGFDVALRLTRELPDSTLIARKLADSAVLAVASPDYVRRHGAPRTPADLARHNCLVYTQQPRPREWTFTGESGAAETVEVKGKLQANTSIALRTAALAGLGVAATADFIVHGDVKSGALVRLLPGYTLKPRELFVLYPQNRHLSPKVRAFVDFAAEYYRQRRWD</sequence>
<dbReference type="PANTHER" id="PTHR30537:SF5">
    <property type="entry name" value="HTH-TYPE TRANSCRIPTIONAL ACTIVATOR TTDR-RELATED"/>
    <property type="match status" value="1"/>
</dbReference>
<dbReference type="InterPro" id="IPR005119">
    <property type="entry name" value="LysR_subst-bd"/>
</dbReference>
<protein>
    <submittedName>
        <fullName evidence="6">Transcriptional regulator, LysR family</fullName>
    </submittedName>
</protein>
<evidence type="ECO:0000313" key="7">
    <source>
        <dbReference type="Proteomes" id="UP000199391"/>
    </source>
</evidence>
<dbReference type="RefSeq" id="WP_229488676.1">
    <property type="nucleotide sequence ID" value="NZ_FPBO01000001.1"/>
</dbReference>
<organism evidence="6 7">
    <name type="scientific">Pseudoduganella namucuonensis</name>
    <dbReference type="NCBI Taxonomy" id="1035707"/>
    <lineage>
        <taxon>Bacteria</taxon>
        <taxon>Pseudomonadati</taxon>
        <taxon>Pseudomonadota</taxon>
        <taxon>Betaproteobacteria</taxon>
        <taxon>Burkholderiales</taxon>
        <taxon>Oxalobacteraceae</taxon>
        <taxon>Telluria group</taxon>
        <taxon>Pseudoduganella</taxon>
    </lineage>
</organism>
<dbReference type="GO" id="GO:0003700">
    <property type="term" value="F:DNA-binding transcription factor activity"/>
    <property type="evidence" value="ECO:0007669"/>
    <property type="project" value="InterPro"/>
</dbReference>
<dbReference type="Gene3D" id="1.10.10.10">
    <property type="entry name" value="Winged helix-like DNA-binding domain superfamily/Winged helix DNA-binding domain"/>
    <property type="match status" value="1"/>
</dbReference>
<dbReference type="InterPro" id="IPR036388">
    <property type="entry name" value="WH-like_DNA-bd_sf"/>
</dbReference>
<dbReference type="PANTHER" id="PTHR30537">
    <property type="entry name" value="HTH-TYPE TRANSCRIPTIONAL REGULATOR"/>
    <property type="match status" value="1"/>
</dbReference>
<dbReference type="AlphaFoldDB" id="A0A1I7ETX3"/>
<evidence type="ECO:0000313" key="6">
    <source>
        <dbReference type="EMBL" id="SFU27353.1"/>
    </source>
</evidence>
<dbReference type="PROSITE" id="PS50931">
    <property type="entry name" value="HTH_LYSR"/>
    <property type="match status" value="1"/>
</dbReference>
<dbReference type="FunFam" id="3.40.190.290:FF:000001">
    <property type="entry name" value="Transcriptional regulator, LysR family"/>
    <property type="match status" value="1"/>
</dbReference>
<keyword evidence="7" id="KW-1185">Reference proteome</keyword>
<dbReference type="Gene3D" id="3.40.190.290">
    <property type="match status" value="1"/>
</dbReference>
<dbReference type="InterPro" id="IPR058163">
    <property type="entry name" value="LysR-type_TF_proteobact-type"/>
</dbReference>
<dbReference type="FunFam" id="1.10.10.10:FF:000001">
    <property type="entry name" value="LysR family transcriptional regulator"/>
    <property type="match status" value="1"/>
</dbReference>
<dbReference type="SUPFAM" id="SSF53850">
    <property type="entry name" value="Periplasmic binding protein-like II"/>
    <property type="match status" value="1"/>
</dbReference>
<dbReference type="STRING" id="1035707.SAMN05216552_100162"/>
<dbReference type="Pfam" id="PF03466">
    <property type="entry name" value="LysR_substrate"/>
    <property type="match status" value="1"/>
</dbReference>
<dbReference type="SUPFAM" id="SSF46785">
    <property type="entry name" value="Winged helix' DNA-binding domain"/>
    <property type="match status" value="1"/>
</dbReference>
<evidence type="ECO:0000256" key="1">
    <source>
        <dbReference type="ARBA" id="ARBA00009437"/>
    </source>
</evidence>
<dbReference type="InterPro" id="IPR000847">
    <property type="entry name" value="LysR_HTH_N"/>
</dbReference>
<keyword evidence="4" id="KW-0804">Transcription</keyword>
<dbReference type="Pfam" id="PF00126">
    <property type="entry name" value="HTH_1"/>
    <property type="match status" value="1"/>
</dbReference>
<name>A0A1I7ETX3_9BURK</name>
<dbReference type="InterPro" id="IPR036390">
    <property type="entry name" value="WH_DNA-bd_sf"/>
</dbReference>
<dbReference type="GO" id="GO:0003677">
    <property type="term" value="F:DNA binding"/>
    <property type="evidence" value="ECO:0007669"/>
    <property type="project" value="UniProtKB-KW"/>
</dbReference>
<dbReference type="EMBL" id="FPBO01000001">
    <property type="protein sequence ID" value="SFU27353.1"/>
    <property type="molecule type" value="Genomic_DNA"/>
</dbReference>
<evidence type="ECO:0000259" key="5">
    <source>
        <dbReference type="PROSITE" id="PS50931"/>
    </source>
</evidence>
<evidence type="ECO:0000256" key="4">
    <source>
        <dbReference type="ARBA" id="ARBA00023163"/>
    </source>
</evidence>
<keyword evidence="2" id="KW-0805">Transcription regulation</keyword>
<comment type="similarity">
    <text evidence="1">Belongs to the LysR transcriptional regulatory family.</text>
</comment>
<keyword evidence="3" id="KW-0238">DNA-binding</keyword>
<reference evidence="7" key="1">
    <citation type="submission" date="2016-10" db="EMBL/GenBank/DDBJ databases">
        <authorList>
            <person name="Varghese N."/>
            <person name="Submissions S."/>
        </authorList>
    </citation>
    <scope>NUCLEOTIDE SEQUENCE [LARGE SCALE GENOMIC DNA]</scope>
    <source>
        <strain evidence="7">CGMCC 1.11014</strain>
    </source>
</reference>
<feature type="domain" description="HTH lysR-type" evidence="5">
    <location>
        <begin position="8"/>
        <end position="65"/>
    </location>
</feature>
<evidence type="ECO:0000256" key="3">
    <source>
        <dbReference type="ARBA" id="ARBA00023125"/>
    </source>
</evidence>
<dbReference type="CDD" id="cd08422">
    <property type="entry name" value="PBP2_CrgA_like"/>
    <property type="match status" value="1"/>
</dbReference>
<accession>A0A1I7ETX3</accession>
<evidence type="ECO:0000256" key="2">
    <source>
        <dbReference type="ARBA" id="ARBA00023015"/>
    </source>
</evidence>
<gene>
    <name evidence="6" type="ORF">SAMN05216552_100162</name>
</gene>